<feature type="region of interest" description="Disordered" evidence="1">
    <location>
        <begin position="24"/>
        <end position="48"/>
    </location>
</feature>
<dbReference type="AlphaFoldDB" id="A0A160P4M2"/>
<dbReference type="EMBL" id="AP017424">
    <property type="protein sequence ID" value="BAU85530.1"/>
    <property type="molecule type" value="Genomic_DNA"/>
</dbReference>
<evidence type="ECO:0000313" key="2">
    <source>
        <dbReference type="EMBL" id="BAU85530.1"/>
    </source>
</evidence>
<evidence type="ECO:0000256" key="1">
    <source>
        <dbReference type="SAM" id="MobiDB-lite"/>
    </source>
</evidence>
<feature type="region of interest" description="Disordered" evidence="1">
    <location>
        <begin position="74"/>
        <end position="108"/>
    </location>
</feature>
<reference evidence="2 3" key="1">
    <citation type="journal article" date="2016" name="Genome Announc.">
        <title>Complete Genome Sequence of Thiostrepton-Producing Streptomyces laurentii ATCC 31255.</title>
        <authorList>
            <person name="Doi K."/>
            <person name="Fujino Y."/>
            <person name="Nagayoshi Y."/>
            <person name="Ohshima T."/>
            <person name="Ogata S."/>
        </authorList>
    </citation>
    <scope>NUCLEOTIDE SEQUENCE [LARGE SCALE GENOMIC DNA]</scope>
    <source>
        <strain evidence="2 3">ATCC 31255</strain>
    </source>
</reference>
<feature type="compositionally biased region" description="Gly residues" evidence="1">
    <location>
        <begin position="38"/>
        <end position="48"/>
    </location>
</feature>
<organism evidence="2 3">
    <name type="scientific">Streptomyces laurentii</name>
    <dbReference type="NCBI Taxonomy" id="39478"/>
    <lineage>
        <taxon>Bacteria</taxon>
        <taxon>Bacillati</taxon>
        <taxon>Actinomycetota</taxon>
        <taxon>Actinomycetes</taxon>
        <taxon>Kitasatosporales</taxon>
        <taxon>Streptomycetaceae</taxon>
        <taxon>Streptomyces</taxon>
    </lineage>
</organism>
<keyword evidence="2" id="KW-0472">Membrane</keyword>
<keyword evidence="3" id="KW-1185">Reference proteome</keyword>
<gene>
    <name evidence="2" type="ORF">SLA_4646</name>
</gene>
<evidence type="ECO:0000313" key="3">
    <source>
        <dbReference type="Proteomes" id="UP000217676"/>
    </source>
</evidence>
<name>A0A160P4M2_STRLU</name>
<proteinExistence type="predicted"/>
<feature type="compositionally biased region" description="Low complexity" evidence="1">
    <location>
        <begin position="89"/>
        <end position="108"/>
    </location>
</feature>
<protein>
    <submittedName>
        <fullName evidence="2">Transmembrane efflux protein</fullName>
    </submittedName>
</protein>
<keyword evidence="2" id="KW-0812">Transmembrane</keyword>
<sequence length="134" mass="12702">MGVQAGLARLQLDEVEDLGLAAEDQVVEAQQHPRARTDGGGGPGDLGGTGSGICLGDVLGRGLGQVRQLVPGEGGVVGGTAGADDPRVSRATSSGVTTSAASRAPAGAGAAGLVPAARSAPEGVVAAVEVPGSA</sequence>
<accession>A0A160P4M2</accession>
<dbReference type="Proteomes" id="UP000217676">
    <property type="component" value="Chromosome"/>
</dbReference>
<dbReference type="KEGG" id="slau:SLA_4646"/>